<dbReference type="InterPro" id="IPR011044">
    <property type="entry name" value="Quino_amine_DH_bsu"/>
</dbReference>
<evidence type="ECO:0000313" key="2">
    <source>
        <dbReference type="Proteomes" id="UP000646484"/>
    </source>
</evidence>
<dbReference type="PROSITE" id="PS51257">
    <property type="entry name" value="PROKAR_LIPOPROTEIN"/>
    <property type="match status" value="1"/>
</dbReference>
<organism evidence="1 2">
    <name type="scientific">Butyricimonas hominis</name>
    <dbReference type="NCBI Taxonomy" id="2763032"/>
    <lineage>
        <taxon>Bacteria</taxon>
        <taxon>Pseudomonadati</taxon>
        <taxon>Bacteroidota</taxon>
        <taxon>Bacteroidia</taxon>
        <taxon>Bacteroidales</taxon>
        <taxon>Odoribacteraceae</taxon>
        <taxon>Butyricimonas</taxon>
    </lineage>
</organism>
<dbReference type="RefSeq" id="WP_186975603.1">
    <property type="nucleotide sequence ID" value="NZ_JACOOH010000003.1"/>
</dbReference>
<name>A0ABR7D0N4_9BACT</name>
<sequence>MKKHLATLVIIPLFLSCSTDNSYLEIPASIQTSGNEITSTLVTNLHEFGIMTPLKITKHGDLLAVERRYEENNLSLIDLSNHTTRDWLPFGEGENEAYTIDNLSVNEQGELSVFDFETGKLHRHNPKALSRSAAHPLVLAEGTNTHLSAIQGDGFVISTGLYEQGRYRFYSLDDGSESYAVPYPVHPAYPELSDYGKSILWASTVLRLRPDNKAFVCTDIRSGQLDICRINGNTISLVCRHTYYYPHVDINDGKHPLVAYYSDNVTGFREVAVSNERIYVLYSGKTYKEYGQKIINSSTLLVFDWNGTLLNNYTLPEAANYLAFDTEENQLYGTTPDAKLVQFNL</sequence>
<dbReference type="Proteomes" id="UP000646484">
    <property type="component" value="Unassembled WGS sequence"/>
</dbReference>
<keyword evidence="2" id="KW-1185">Reference proteome</keyword>
<proteinExistence type="predicted"/>
<dbReference type="EMBL" id="JACOOH010000003">
    <property type="protein sequence ID" value="MBC5620955.1"/>
    <property type="molecule type" value="Genomic_DNA"/>
</dbReference>
<dbReference type="Pfam" id="PF15869">
    <property type="entry name" value="TolB_like"/>
    <property type="match status" value="1"/>
</dbReference>
<evidence type="ECO:0008006" key="3">
    <source>
        <dbReference type="Google" id="ProtNLM"/>
    </source>
</evidence>
<reference evidence="1 2" key="1">
    <citation type="submission" date="2020-08" db="EMBL/GenBank/DDBJ databases">
        <title>Genome public.</title>
        <authorList>
            <person name="Liu C."/>
            <person name="Sun Q."/>
        </authorList>
    </citation>
    <scope>NUCLEOTIDE SEQUENCE [LARGE SCALE GENOMIC DNA]</scope>
    <source>
        <strain evidence="1 2">NSJ-56</strain>
    </source>
</reference>
<dbReference type="SUPFAM" id="SSF50969">
    <property type="entry name" value="YVTN repeat-like/Quinoprotein amine dehydrogenase"/>
    <property type="match status" value="1"/>
</dbReference>
<comment type="caution">
    <text evidence="1">The sequence shown here is derived from an EMBL/GenBank/DDBJ whole genome shotgun (WGS) entry which is preliminary data.</text>
</comment>
<gene>
    <name evidence="1" type="ORF">H8S64_07585</name>
</gene>
<accession>A0ABR7D0N4</accession>
<evidence type="ECO:0000313" key="1">
    <source>
        <dbReference type="EMBL" id="MBC5620955.1"/>
    </source>
</evidence>
<protein>
    <recommendedName>
        <fullName evidence="3">TolB-like 6-blade propeller-like</fullName>
    </recommendedName>
</protein>